<accession>A0ABV0ZXU4</accession>
<reference evidence="1 2" key="1">
    <citation type="submission" date="2021-06" db="EMBL/GenBank/DDBJ databases">
        <authorList>
            <person name="Palmer J.M."/>
        </authorList>
    </citation>
    <scope>NUCLEOTIDE SEQUENCE [LARGE SCALE GENOMIC DNA]</scope>
    <source>
        <strain evidence="1 2">AS_MEX2019</strain>
        <tissue evidence="1">Muscle</tissue>
    </source>
</reference>
<gene>
    <name evidence="1" type="ORF">AMECASPLE_015967</name>
</gene>
<keyword evidence="2" id="KW-1185">Reference proteome</keyword>
<organism evidence="1 2">
    <name type="scientific">Ameca splendens</name>
    <dbReference type="NCBI Taxonomy" id="208324"/>
    <lineage>
        <taxon>Eukaryota</taxon>
        <taxon>Metazoa</taxon>
        <taxon>Chordata</taxon>
        <taxon>Craniata</taxon>
        <taxon>Vertebrata</taxon>
        <taxon>Euteleostomi</taxon>
        <taxon>Actinopterygii</taxon>
        <taxon>Neopterygii</taxon>
        <taxon>Teleostei</taxon>
        <taxon>Neoteleostei</taxon>
        <taxon>Acanthomorphata</taxon>
        <taxon>Ovalentaria</taxon>
        <taxon>Atherinomorphae</taxon>
        <taxon>Cyprinodontiformes</taxon>
        <taxon>Goodeidae</taxon>
        <taxon>Ameca</taxon>
    </lineage>
</organism>
<comment type="caution">
    <text evidence="1">The sequence shown here is derived from an EMBL/GenBank/DDBJ whole genome shotgun (WGS) entry which is preliminary data.</text>
</comment>
<sequence>METVSYPAACPISTLCSPLTGGTAKHGALSIYVVRSENILVPILHASTGTHPFFRPSQTDAAFQVWHDSSWVLGNDQFIDGTLASFETLQQSKILPRTHSSEVSKDEG</sequence>
<protein>
    <submittedName>
        <fullName evidence="1">Uncharacterized protein</fullName>
    </submittedName>
</protein>
<proteinExistence type="predicted"/>
<name>A0ABV0ZXU4_9TELE</name>
<evidence type="ECO:0000313" key="1">
    <source>
        <dbReference type="EMBL" id="MEQ2311082.1"/>
    </source>
</evidence>
<dbReference type="Proteomes" id="UP001469553">
    <property type="component" value="Unassembled WGS sequence"/>
</dbReference>
<evidence type="ECO:0000313" key="2">
    <source>
        <dbReference type="Proteomes" id="UP001469553"/>
    </source>
</evidence>
<dbReference type="EMBL" id="JAHRIP010076381">
    <property type="protein sequence ID" value="MEQ2311082.1"/>
    <property type="molecule type" value="Genomic_DNA"/>
</dbReference>